<feature type="signal peptide" evidence="2">
    <location>
        <begin position="1"/>
        <end position="16"/>
    </location>
</feature>
<dbReference type="EMBL" id="JAGMUU010000022">
    <property type="protein sequence ID" value="KAH7127981.1"/>
    <property type="molecule type" value="Genomic_DNA"/>
</dbReference>
<dbReference type="OrthoDB" id="5039373at2759"/>
<evidence type="ECO:0000313" key="3">
    <source>
        <dbReference type="EMBL" id="KAH7127981.1"/>
    </source>
</evidence>
<dbReference type="GO" id="GO:0008237">
    <property type="term" value="F:metallopeptidase activity"/>
    <property type="evidence" value="ECO:0007669"/>
    <property type="project" value="InterPro"/>
</dbReference>
<comment type="caution">
    <text evidence="3">The sequence shown here is derived from an EMBL/GenBank/DDBJ whole genome shotgun (WGS) entry which is preliminary data.</text>
</comment>
<feature type="coiled-coil region" evidence="1">
    <location>
        <begin position="32"/>
        <end position="59"/>
    </location>
</feature>
<accession>A0A9P9IPN6</accession>
<keyword evidence="1" id="KW-0175">Coiled coil</keyword>
<dbReference type="Proteomes" id="UP000717696">
    <property type="component" value="Unassembled WGS sequence"/>
</dbReference>
<dbReference type="AlphaFoldDB" id="A0A9P9IPN6"/>
<keyword evidence="2" id="KW-0732">Signal</keyword>
<name>A0A9P9IPN6_9HYPO</name>
<evidence type="ECO:0008006" key="5">
    <source>
        <dbReference type="Google" id="ProtNLM"/>
    </source>
</evidence>
<feature type="chain" id="PRO_5040506573" description="Lysine-specific metallo-endopeptidase domain-containing protein" evidence="2">
    <location>
        <begin position="17"/>
        <end position="381"/>
    </location>
</feature>
<evidence type="ECO:0000313" key="4">
    <source>
        <dbReference type="Proteomes" id="UP000717696"/>
    </source>
</evidence>
<organism evidence="3 4">
    <name type="scientific">Dactylonectria estremocensis</name>
    <dbReference type="NCBI Taxonomy" id="1079267"/>
    <lineage>
        <taxon>Eukaryota</taxon>
        <taxon>Fungi</taxon>
        <taxon>Dikarya</taxon>
        <taxon>Ascomycota</taxon>
        <taxon>Pezizomycotina</taxon>
        <taxon>Sordariomycetes</taxon>
        <taxon>Hypocreomycetidae</taxon>
        <taxon>Hypocreales</taxon>
        <taxon>Nectriaceae</taxon>
        <taxon>Dactylonectria</taxon>
    </lineage>
</organism>
<dbReference type="Gene3D" id="3.40.390.10">
    <property type="entry name" value="Collagenase (Catalytic Domain)"/>
    <property type="match status" value="1"/>
</dbReference>
<sequence length="381" mass="42580">MKVSLLFGFLTGLGWAADLNVWDFDDSCTPHHDALEKAYNDAERMAVKAQQDLETLQDQRPEYPAGRVNNISNWDRIARAVTNMFGFVPDKGGHSPTEEHYSNVLYVFDRMVTTLHENKMVPENGYGGLKPLMVCGDDMWTWVGRDDTDPNDAAQRPLHESRADDIQTAHSGAWVYKNRYLAAVNKDSSVGICRPGIWAVTLMRFDLLIFCPPSFSEEVAQTPSAVDARDGIKIGDKLDTFGHTSLSRIMVHELAHWFGSDGAGGMSNRRVPDQPMVGAHGDFVYLDPSTNKRTTKTNVPGAKQLVTYDYLWASNLARTHTGPNAGNTGPSKATFTAETYAIFAMMTYMDNFDWADDGKAKDPTLMIPYEVLPNKRRRLDE</sequence>
<evidence type="ECO:0000256" key="2">
    <source>
        <dbReference type="SAM" id="SignalP"/>
    </source>
</evidence>
<keyword evidence="4" id="KW-1185">Reference proteome</keyword>
<evidence type="ECO:0000256" key="1">
    <source>
        <dbReference type="SAM" id="Coils"/>
    </source>
</evidence>
<protein>
    <recommendedName>
        <fullName evidence="5">Lysine-specific metallo-endopeptidase domain-containing protein</fullName>
    </recommendedName>
</protein>
<proteinExistence type="predicted"/>
<dbReference type="InterPro" id="IPR024079">
    <property type="entry name" value="MetalloPept_cat_dom_sf"/>
</dbReference>
<gene>
    <name evidence="3" type="ORF">B0J13DRAFT_454057</name>
</gene>
<reference evidence="3" key="1">
    <citation type="journal article" date="2021" name="Nat. Commun.">
        <title>Genetic determinants of endophytism in the Arabidopsis root mycobiome.</title>
        <authorList>
            <person name="Mesny F."/>
            <person name="Miyauchi S."/>
            <person name="Thiergart T."/>
            <person name="Pickel B."/>
            <person name="Atanasova L."/>
            <person name="Karlsson M."/>
            <person name="Huettel B."/>
            <person name="Barry K.W."/>
            <person name="Haridas S."/>
            <person name="Chen C."/>
            <person name="Bauer D."/>
            <person name="Andreopoulos W."/>
            <person name="Pangilinan J."/>
            <person name="LaButti K."/>
            <person name="Riley R."/>
            <person name="Lipzen A."/>
            <person name="Clum A."/>
            <person name="Drula E."/>
            <person name="Henrissat B."/>
            <person name="Kohler A."/>
            <person name="Grigoriev I.V."/>
            <person name="Martin F.M."/>
            <person name="Hacquard S."/>
        </authorList>
    </citation>
    <scope>NUCLEOTIDE SEQUENCE</scope>
    <source>
        <strain evidence="3">MPI-CAGE-AT-0021</strain>
    </source>
</reference>